<comment type="subcellular location">
    <subcellularLocation>
        <location evidence="1">Membrane</location>
        <topology evidence="1">Multi-pass membrane protein</topology>
    </subcellularLocation>
</comment>
<name>A0A8H6FPT3_9LECA</name>
<gene>
    <name evidence="7" type="ORF">HO173_009363</name>
</gene>
<reference evidence="7 8" key="1">
    <citation type="journal article" date="2020" name="Genomics">
        <title>Complete, high-quality genomes from long-read metagenomic sequencing of two wolf lichen thalli reveals enigmatic genome architecture.</title>
        <authorList>
            <person name="McKenzie S.K."/>
            <person name="Walston R.F."/>
            <person name="Allen J.L."/>
        </authorList>
    </citation>
    <scope>NUCLEOTIDE SEQUENCE [LARGE SCALE GENOMIC DNA]</scope>
    <source>
        <strain evidence="7">WasteWater2</strain>
    </source>
</reference>
<protein>
    <submittedName>
        <fullName evidence="7">Uncharacterized protein</fullName>
    </submittedName>
</protein>
<dbReference type="GO" id="GO:0016020">
    <property type="term" value="C:membrane"/>
    <property type="evidence" value="ECO:0007669"/>
    <property type="project" value="UniProtKB-SubCell"/>
</dbReference>
<evidence type="ECO:0000256" key="4">
    <source>
        <dbReference type="ARBA" id="ARBA00022989"/>
    </source>
</evidence>
<proteinExistence type="predicted"/>
<dbReference type="PANTHER" id="PTHR45649:SF1">
    <property type="entry name" value="TRANSPORTER, PUTATIVE (EUROFUNG)-RELATED"/>
    <property type="match status" value="1"/>
</dbReference>
<dbReference type="Proteomes" id="UP000578531">
    <property type="component" value="Unassembled WGS sequence"/>
</dbReference>
<dbReference type="AlphaFoldDB" id="A0A8H6FPT3"/>
<evidence type="ECO:0000256" key="2">
    <source>
        <dbReference type="ARBA" id="ARBA00022448"/>
    </source>
</evidence>
<feature type="transmembrane region" description="Helical" evidence="6">
    <location>
        <begin position="34"/>
        <end position="56"/>
    </location>
</feature>
<keyword evidence="3 6" id="KW-0812">Transmembrane</keyword>
<dbReference type="GeneID" id="59291014"/>
<evidence type="ECO:0000256" key="1">
    <source>
        <dbReference type="ARBA" id="ARBA00004141"/>
    </source>
</evidence>
<dbReference type="PANTHER" id="PTHR45649">
    <property type="entry name" value="AMINO-ACID PERMEASE BAT1"/>
    <property type="match status" value="1"/>
</dbReference>
<dbReference type="OrthoDB" id="3257095at2759"/>
<keyword evidence="2" id="KW-0813">Transport</keyword>
<evidence type="ECO:0000256" key="5">
    <source>
        <dbReference type="ARBA" id="ARBA00023136"/>
    </source>
</evidence>
<dbReference type="Gene3D" id="1.20.1740.10">
    <property type="entry name" value="Amino acid/polyamine transporter I"/>
    <property type="match status" value="1"/>
</dbReference>
<comment type="caution">
    <text evidence="7">The sequence shown here is derived from an EMBL/GenBank/DDBJ whole genome shotgun (WGS) entry which is preliminary data.</text>
</comment>
<dbReference type="EMBL" id="JACCJC010000048">
    <property type="protein sequence ID" value="KAF6232483.1"/>
    <property type="molecule type" value="Genomic_DNA"/>
</dbReference>
<dbReference type="GO" id="GO:0022857">
    <property type="term" value="F:transmembrane transporter activity"/>
    <property type="evidence" value="ECO:0007669"/>
    <property type="project" value="UniProtKB-ARBA"/>
</dbReference>
<evidence type="ECO:0000313" key="8">
    <source>
        <dbReference type="Proteomes" id="UP000578531"/>
    </source>
</evidence>
<organism evidence="7 8">
    <name type="scientific">Letharia columbiana</name>
    <dbReference type="NCBI Taxonomy" id="112416"/>
    <lineage>
        <taxon>Eukaryota</taxon>
        <taxon>Fungi</taxon>
        <taxon>Dikarya</taxon>
        <taxon>Ascomycota</taxon>
        <taxon>Pezizomycotina</taxon>
        <taxon>Lecanoromycetes</taxon>
        <taxon>OSLEUM clade</taxon>
        <taxon>Lecanoromycetidae</taxon>
        <taxon>Lecanorales</taxon>
        <taxon>Lecanorineae</taxon>
        <taxon>Parmeliaceae</taxon>
        <taxon>Letharia</taxon>
    </lineage>
</organism>
<evidence type="ECO:0000256" key="6">
    <source>
        <dbReference type="SAM" id="Phobius"/>
    </source>
</evidence>
<accession>A0A8H6FPT3</accession>
<evidence type="ECO:0000313" key="7">
    <source>
        <dbReference type="EMBL" id="KAF6232483.1"/>
    </source>
</evidence>
<evidence type="ECO:0000256" key="3">
    <source>
        <dbReference type="ARBA" id="ARBA00022692"/>
    </source>
</evidence>
<keyword evidence="8" id="KW-1185">Reference proteome</keyword>
<sequence length="116" mass="12307">MFGCDSAVHMAEEIKNAEVVVPVSTLTTTVPNGALGFAIVIAVLFLTTDITAALASPTGVLDYPFMQIFYDATDGHYDHHGRGWDDRVRGHGIPLGLGFCARSRSSGVAICEQGPI</sequence>
<keyword evidence="4 6" id="KW-1133">Transmembrane helix</keyword>
<dbReference type="RefSeq" id="XP_037161910.1">
    <property type="nucleotide sequence ID" value="XM_037311253.1"/>
</dbReference>
<keyword evidence="5 6" id="KW-0472">Membrane</keyword>